<dbReference type="InterPro" id="IPR003661">
    <property type="entry name" value="HisK_dim/P_dom"/>
</dbReference>
<feature type="transmembrane region" description="Helical" evidence="8">
    <location>
        <begin position="40"/>
        <end position="60"/>
    </location>
</feature>
<evidence type="ECO:0000256" key="6">
    <source>
        <dbReference type="ARBA" id="ARBA00023012"/>
    </source>
</evidence>
<evidence type="ECO:0000256" key="5">
    <source>
        <dbReference type="ARBA" id="ARBA00022777"/>
    </source>
</evidence>
<dbReference type="InterPro" id="IPR003594">
    <property type="entry name" value="HATPase_dom"/>
</dbReference>
<evidence type="ECO:0000256" key="2">
    <source>
        <dbReference type="ARBA" id="ARBA00012438"/>
    </source>
</evidence>
<name>A0A4V1RV30_9HYPH</name>
<keyword evidence="8" id="KW-1133">Transmembrane helix</keyword>
<dbReference type="OrthoDB" id="9797304at2"/>
<keyword evidence="11" id="KW-1185">Reference proteome</keyword>
<dbReference type="PRINTS" id="PR00344">
    <property type="entry name" value="BCTRLSENSOR"/>
</dbReference>
<dbReference type="InterPro" id="IPR004358">
    <property type="entry name" value="Sig_transdc_His_kin-like_C"/>
</dbReference>
<dbReference type="AlphaFoldDB" id="A0A4V1RV30"/>
<feature type="domain" description="Histidine kinase" evidence="9">
    <location>
        <begin position="632"/>
        <end position="849"/>
    </location>
</feature>
<dbReference type="SUPFAM" id="SSF55785">
    <property type="entry name" value="PYP-like sensor domain (PAS domain)"/>
    <property type="match status" value="1"/>
</dbReference>
<dbReference type="InterPro" id="IPR036097">
    <property type="entry name" value="HisK_dim/P_sf"/>
</dbReference>
<dbReference type="EC" id="2.7.13.3" evidence="2"/>
<evidence type="ECO:0000256" key="1">
    <source>
        <dbReference type="ARBA" id="ARBA00000085"/>
    </source>
</evidence>
<dbReference type="Pfam" id="PF12860">
    <property type="entry name" value="PAS_7"/>
    <property type="match status" value="2"/>
</dbReference>
<keyword evidence="5 10" id="KW-0418">Kinase</keyword>
<dbReference type="PANTHER" id="PTHR43711:SF1">
    <property type="entry name" value="HISTIDINE KINASE 1"/>
    <property type="match status" value="1"/>
</dbReference>
<reference evidence="10 11" key="2">
    <citation type="submission" date="2019-02" db="EMBL/GenBank/DDBJ databases">
        <title>'Lichenibacterium ramalinii' gen. nov. sp. nov., 'Lichenibacterium minor' gen. nov. sp. nov.</title>
        <authorList>
            <person name="Pankratov T."/>
        </authorList>
    </citation>
    <scope>NUCLEOTIDE SEQUENCE [LARGE SCALE GENOMIC DNA]</scope>
    <source>
        <strain evidence="10 11">RmlP026</strain>
    </source>
</reference>
<dbReference type="Pfam" id="PF00512">
    <property type="entry name" value="HisKA"/>
    <property type="match status" value="1"/>
</dbReference>
<evidence type="ECO:0000313" key="11">
    <source>
        <dbReference type="Proteomes" id="UP000290759"/>
    </source>
</evidence>
<sequence>MKWRQHLKRAGSADGRRRGCEGRTGVDQTEGRASRVGRGFLLAGTAAGSFAAAALSSTAAHAAPDMRMLSLDGIVDHGEAAGVSLFVGLTIFSAVTALLHLAGRRRWLATERLLGAEVADLRARLDRAQMFLSSEQQIVVAWGSSNHEPEIEGDLTLLSDVMVPRRILGFGTWLPASSAQALEHAVERLRGRGEGFRMALVTTAGRHIEAEGRAIGGRAILRLRDVSGDRLELSRLRDHHATVVGENDLWRALHDALPDPAWLRDASGRVSWVNAAYANAVETRDGTEAVARGLELLDAPARGAAAASRASGEAYRGRVGAVVAGGRHMLDVVEVPGRFGSAGVAADLAEIDALRDDLAKQLDSQTRTLDQLSTAVAIFDGAKRLVFHNTAYAALWGLDPVFLDSRPSDGEILDRLRAERRLPEQADYRAWKAGLMASYQAVETSEAIWYLPDGRTLRVVTNPNLKGGVIYLFDNVTERYHLESRFNAMIRVQGETLDTLKEAVAVFGTDGRLKLFNPAFADMWRLDAGKLADQPHIDAIAAHCVPQSVDVEVWSEVRSSVAGLHDARSGFGHRLQRRDGSVVDCAAAPLPDGASLLTFIDVTAGVNVERVLKERNEALLAAEKLRNDFVHHVSYELRSPLTNIIGFIQLLGDGAVGSLNPKQVEYAGYVTKSSAALLAIINDILDLATIDMDAMELNLGAIDIVQTMEEAAEGVQDRLAENDIRLRIVALDGIGAFPADGKRLRQILFNLLSNAIGFSSPGQTVTLAAMRRDDRVVFKVSDQGRGIPLDVLDRVFDRFRSDAGGSRHRGVGLGLSIVKSLVELHQGEVLIDSAPGEGTTVTCIFPATRAAVGAITAAE</sequence>
<dbReference type="SUPFAM" id="SSF55874">
    <property type="entry name" value="ATPase domain of HSP90 chaperone/DNA topoisomerase II/histidine kinase"/>
    <property type="match status" value="1"/>
</dbReference>
<organism evidence="10 11">
    <name type="scientific">Lichenibacterium minor</name>
    <dbReference type="NCBI Taxonomy" id="2316528"/>
    <lineage>
        <taxon>Bacteria</taxon>
        <taxon>Pseudomonadati</taxon>
        <taxon>Pseudomonadota</taxon>
        <taxon>Alphaproteobacteria</taxon>
        <taxon>Hyphomicrobiales</taxon>
        <taxon>Lichenihabitantaceae</taxon>
        <taxon>Lichenibacterium</taxon>
    </lineage>
</organism>
<evidence type="ECO:0000256" key="7">
    <source>
        <dbReference type="SAM" id="MobiDB-lite"/>
    </source>
</evidence>
<dbReference type="PROSITE" id="PS50109">
    <property type="entry name" value="HIS_KIN"/>
    <property type="match status" value="1"/>
</dbReference>
<dbReference type="InterPro" id="IPR035965">
    <property type="entry name" value="PAS-like_dom_sf"/>
</dbReference>
<dbReference type="Gene3D" id="3.30.565.10">
    <property type="entry name" value="Histidine kinase-like ATPase, C-terminal domain"/>
    <property type="match status" value="1"/>
</dbReference>
<dbReference type="InterPro" id="IPR005467">
    <property type="entry name" value="His_kinase_dom"/>
</dbReference>
<evidence type="ECO:0000259" key="9">
    <source>
        <dbReference type="PROSITE" id="PS50109"/>
    </source>
</evidence>
<dbReference type="CDD" id="cd00082">
    <property type="entry name" value="HisKA"/>
    <property type="match status" value="1"/>
</dbReference>
<keyword evidence="6" id="KW-0902">Two-component regulatory system</keyword>
<keyword evidence="4" id="KW-0808">Transferase</keyword>
<comment type="catalytic activity">
    <reaction evidence="1">
        <text>ATP + protein L-histidine = ADP + protein N-phospho-L-histidine.</text>
        <dbReference type="EC" id="2.7.13.3"/>
    </reaction>
</comment>
<feature type="region of interest" description="Disordered" evidence="7">
    <location>
        <begin position="1"/>
        <end position="29"/>
    </location>
</feature>
<reference evidence="10 11" key="1">
    <citation type="submission" date="2018-12" db="EMBL/GenBank/DDBJ databases">
        <authorList>
            <person name="Grouzdev D.S."/>
            <person name="Krutkina M.S."/>
        </authorList>
    </citation>
    <scope>NUCLEOTIDE SEQUENCE [LARGE SCALE GENOMIC DNA]</scope>
    <source>
        <strain evidence="10 11">RmlP026</strain>
    </source>
</reference>
<keyword evidence="8" id="KW-0812">Transmembrane</keyword>
<dbReference type="Gene3D" id="3.30.450.20">
    <property type="entry name" value="PAS domain"/>
    <property type="match status" value="1"/>
</dbReference>
<dbReference type="SMART" id="SM00091">
    <property type="entry name" value="PAS"/>
    <property type="match status" value="3"/>
</dbReference>
<gene>
    <name evidence="10" type="ORF">D3273_04995</name>
</gene>
<comment type="caution">
    <text evidence="10">The sequence shown here is derived from an EMBL/GenBank/DDBJ whole genome shotgun (WGS) entry which is preliminary data.</text>
</comment>
<evidence type="ECO:0000256" key="4">
    <source>
        <dbReference type="ARBA" id="ARBA00022679"/>
    </source>
</evidence>
<accession>A0A4V1RV30</accession>
<dbReference type="PANTHER" id="PTHR43711">
    <property type="entry name" value="TWO-COMPONENT HISTIDINE KINASE"/>
    <property type="match status" value="1"/>
</dbReference>
<dbReference type="SMART" id="SM00388">
    <property type="entry name" value="HisKA"/>
    <property type="match status" value="1"/>
</dbReference>
<dbReference type="InterPro" id="IPR050736">
    <property type="entry name" value="Sensor_HK_Regulatory"/>
</dbReference>
<dbReference type="Proteomes" id="UP000290759">
    <property type="component" value="Unassembled WGS sequence"/>
</dbReference>
<evidence type="ECO:0000256" key="8">
    <source>
        <dbReference type="SAM" id="Phobius"/>
    </source>
</evidence>
<evidence type="ECO:0000313" key="10">
    <source>
        <dbReference type="EMBL" id="RYC33224.1"/>
    </source>
</evidence>
<dbReference type="SUPFAM" id="SSF47384">
    <property type="entry name" value="Homodimeric domain of signal transducing histidine kinase"/>
    <property type="match status" value="1"/>
</dbReference>
<proteinExistence type="predicted"/>
<dbReference type="CDD" id="cd00075">
    <property type="entry name" value="HATPase"/>
    <property type="match status" value="1"/>
</dbReference>
<dbReference type="EMBL" id="QYBB01000003">
    <property type="protein sequence ID" value="RYC33224.1"/>
    <property type="molecule type" value="Genomic_DNA"/>
</dbReference>
<dbReference type="SMART" id="SM00387">
    <property type="entry name" value="HATPase_c"/>
    <property type="match status" value="1"/>
</dbReference>
<dbReference type="Pfam" id="PF02518">
    <property type="entry name" value="HATPase_c"/>
    <property type="match status" value="1"/>
</dbReference>
<dbReference type="InterPro" id="IPR036890">
    <property type="entry name" value="HATPase_C_sf"/>
</dbReference>
<dbReference type="GO" id="GO:0000155">
    <property type="term" value="F:phosphorelay sensor kinase activity"/>
    <property type="evidence" value="ECO:0007669"/>
    <property type="project" value="InterPro"/>
</dbReference>
<keyword evidence="8" id="KW-0472">Membrane</keyword>
<dbReference type="InterPro" id="IPR000014">
    <property type="entry name" value="PAS"/>
</dbReference>
<evidence type="ECO:0000256" key="3">
    <source>
        <dbReference type="ARBA" id="ARBA00022553"/>
    </source>
</evidence>
<dbReference type="Gene3D" id="1.10.287.130">
    <property type="match status" value="1"/>
</dbReference>
<protein>
    <recommendedName>
        <fullName evidence="2">histidine kinase</fullName>
        <ecNumber evidence="2">2.7.13.3</ecNumber>
    </recommendedName>
</protein>
<keyword evidence="3" id="KW-0597">Phosphoprotein</keyword>